<dbReference type="EMBL" id="FORT01000014">
    <property type="protein sequence ID" value="SFK49377.1"/>
    <property type="molecule type" value="Genomic_DNA"/>
</dbReference>
<accession>A0A1I3ZZS9</accession>
<dbReference type="NCBIfam" id="TIGR00912">
    <property type="entry name" value="2A0309"/>
    <property type="match status" value="1"/>
</dbReference>
<feature type="transmembrane region" description="Helical" evidence="8">
    <location>
        <begin position="269"/>
        <end position="294"/>
    </location>
</feature>
<keyword evidence="5 8" id="KW-0812">Transmembrane</keyword>
<evidence type="ECO:0000256" key="7">
    <source>
        <dbReference type="ARBA" id="ARBA00023136"/>
    </source>
</evidence>
<keyword evidence="7 8" id="KW-0472">Membrane</keyword>
<sequence length="366" mass="41992">MKKYAYNEITVMQYIFLIHGAQVGIGVLTLPRDLANIVGTDGWMSIILGWAVSVMVSLILTKAMSRYPEMTIIEILQLLLGKWLGKAVVFLIVLYCILASMTVFTYAVALINNWLLPQTPAYIVVLLFIIPAHQVIQSGVRVLGRYSELVFYFTLWMPLVLLTMWRNMHWLHLLPVLREGWAPIFQGVPSTILSFVGFELSFFLYPFLQKKQYAALGIVTANTLSMLVYLSVTLFCFGFYSPDEITQFTWPTLGLWKIVEFRFLERVDILFLASYMFILSTTGLPYMLFTVFTTSQLLGKQDHRKHLYIFLFLIIVVSFIYMPSFSDMQKLVKLWGKVGLVVAYAFPVVLAAAVMFIRKKPKEQEA</sequence>
<keyword evidence="4" id="KW-0309">Germination</keyword>
<evidence type="ECO:0000256" key="5">
    <source>
        <dbReference type="ARBA" id="ARBA00022692"/>
    </source>
</evidence>
<dbReference type="Gene3D" id="1.20.1740.10">
    <property type="entry name" value="Amino acid/polyamine transporter I"/>
    <property type="match status" value="1"/>
</dbReference>
<organism evidence="9 10">
    <name type="scientific">Brevibacillus centrosporus</name>
    <dbReference type="NCBI Taxonomy" id="54910"/>
    <lineage>
        <taxon>Bacteria</taxon>
        <taxon>Bacillati</taxon>
        <taxon>Bacillota</taxon>
        <taxon>Bacilli</taxon>
        <taxon>Bacillales</taxon>
        <taxon>Paenibacillaceae</taxon>
        <taxon>Brevibacillus</taxon>
    </lineage>
</organism>
<feature type="transmembrane region" description="Helical" evidence="8">
    <location>
        <begin position="306"/>
        <end position="322"/>
    </location>
</feature>
<evidence type="ECO:0000313" key="9">
    <source>
        <dbReference type="EMBL" id="SFK49377.1"/>
    </source>
</evidence>
<dbReference type="GO" id="GO:0016020">
    <property type="term" value="C:membrane"/>
    <property type="evidence" value="ECO:0007669"/>
    <property type="project" value="UniProtKB-SubCell"/>
</dbReference>
<feature type="transmembrane region" description="Helical" evidence="8">
    <location>
        <begin position="149"/>
        <end position="168"/>
    </location>
</feature>
<dbReference type="AlphaFoldDB" id="A0A1I3ZZS9"/>
<evidence type="ECO:0000256" key="1">
    <source>
        <dbReference type="ARBA" id="ARBA00004141"/>
    </source>
</evidence>
<dbReference type="PANTHER" id="PTHR34975">
    <property type="entry name" value="SPORE GERMINATION PROTEIN A2"/>
    <property type="match status" value="1"/>
</dbReference>
<evidence type="ECO:0000256" key="8">
    <source>
        <dbReference type="SAM" id="Phobius"/>
    </source>
</evidence>
<feature type="transmembrane region" description="Helical" evidence="8">
    <location>
        <begin position="334"/>
        <end position="357"/>
    </location>
</feature>
<comment type="similarity">
    <text evidence="2">Belongs to the amino acid-polyamine-organocation (APC) superfamily. Spore germination protein (SGP) (TC 2.A.3.9) family.</text>
</comment>
<keyword evidence="6 8" id="KW-1133">Transmembrane helix</keyword>
<evidence type="ECO:0000256" key="3">
    <source>
        <dbReference type="ARBA" id="ARBA00022448"/>
    </source>
</evidence>
<comment type="subcellular location">
    <subcellularLocation>
        <location evidence="1">Membrane</location>
        <topology evidence="1">Multi-pass membrane protein</topology>
    </subcellularLocation>
</comment>
<evidence type="ECO:0000256" key="2">
    <source>
        <dbReference type="ARBA" id="ARBA00007998"/>
    </source>
</evidence>
<name>A0A1I3ZZS9_9BACL</name>
<reference evidence="10" key="1">
    <citation type="submission" date="2016-10" db="EMBL/GenBank/DDBJ databases">
        <authorList>
            <person name="Varghese N."/>
            <person name="Submissions S."/>
        </authorList>
    </citation>
    <scope>NUCLEOTIDE SEQUENCE [LARGE SCALE GENOMIC DNA]</scope>
    <source>
        <strain evidence="10">OK042</strain>
    </source>
</reference>
<evidence type="ECO:0000313" key="10">
    <source>
        <dbReference type="Proteomes" id="UP000198915"/>
    </source>
</evidence>
<dbReference type="STRING" id="1884381.SAMN05518846_11471"/>
<feature type="transmembrane region" description="Helical" evidence="8">
    <location>
        <begin position="42"/>
        <end position="63"/>
    </location>
</feature>
<proteinExistence type="inferred from homology"/>
<feature type="transmembrane region" description="Helical" evidence="8">
    <location>
        <begin position="188"/>
        <end position="208"/>
    </location>
</feature>
<evidence type="ECO:0000256" key="4">
    <source>
        <dbReference type="ARBA" id="ARBA00022544"/>
    </source>
</evidence>
<dbReference type="RefSeq" id="WP_092273235.1">
    <property type="nucleotide sequence ID" value="NZ_BJOE01000077.1"/>
</dbReference>
<gene>
    <name evidence="9" type="ORF">SAMN05518846_11471</name>
</gene>
<dbReference type="PANTHER" id="PTHR34975:SF2">
    <property type="entry name" value="SPORE GERMINATION PROTEIN A2"/>
    <property type="match status" value="1"/>
</dbReference>
<dbReference type="Pfam" id="PF03845">
    <property type="entry name" value="Spore_permease"/>
    <property type="match status" value="1"/>
</dbReference>
<feature type="transmembrane region" description="Helical" evidence="8">
    <location>
        <begin position="12"/>
        <end position="30"/>
    </location>
</feature>
<keyword evidence="10" id="KW-1185">Reference proteome</keyword>
<feature type="transmembrane region" description="Helical" evidence="8">
    <location>
        <begin position="83"/>
        <end position="107"/>
    </location>
</feature>
<protein>
    <submittedName>
        <fullName evidence="9">Spore germination protein (Amino acid permease)</fullName>
    </submittedName>
</protein>
<dbReference type="InterPro" id="IPR004761">
    <property type="entry name" value="Spore_GerAB"/>
</dbReference>
<keyword evidence="3" id="KW-0813">Transport</keyword>
<feature type="transmembrane region" description="Helical" evidence="8">
    <location>
        <begin position="119"/>
        <end position="137"/>
    </location>
</feature>
<dbReference type="GO" id="GO:0009847">
    <property type="term" value="P:spore germination"/>
    <property type="evidence" value="ECO:0007669"/>
    <property type="project" value="InterPro"/>
</dbReference>
<evidence type="ECO:0000256" key="6">
    <source>
        <dbReference type="ARBA" id="ARBA00022989"/>
    </source>
</evidence>
<dbReference type="Proteomes" id="UP000198915">
    <property type="component" value="Unassembled WGS sequence"/>
</dbReference>
<feature type="transmembrane region" description="Helical" evidence="8">
    <location>
        <begin position="215"/>
        <end position="240"/>
    </location>
</feature>